<evidence type="ECO:0000256" key="2">
    <source>
        <dbReference type="SAM" id="Phobius"/>
    </source>
</evidence>
<reference evidence="4" key="2">
    <citation type="submission" date="2013-10" db="EMBL/GenBank/DDBJ databases">
        <authorList>
            <person name="Aslett M."/>
        </authorList>
    </citation>
    <scope>NUCLEOTIDE SEQUENCE [LARGE SCALE GENOMIC DNA]</scope>
    <source>
        <strain evidence="4">Houghton</strain>
    </source>
</reference>
<reference evidence="4" key="1">
    <citation type="submission" date="2013-10" db="EMBL/GenBank/DDBJ databases">
        <title>Genomic analysis of the causative agents of coccidiosis in chickens.</title>
        <authorList>
            <person name="Reid A.J."/>
            <person name="Blake D."/>
            <person name="Billington K."/>
            <person name="Browne H."/>
            <person name="Dunn M."/>
            <person name="Hung S."/>
            <person name="Kawahara F."/>
            <person name="Miranda-Saavedra D."/>
            <person name="Mourier T."/>
            <person name="Nagra H."/>
            <person name="Otto T.D."/>
            <person name="Rawlings N."/>
            <person name="Sanchez A."/>
            <person name="Sanders M."/>
            <person name="Subramaniam C."/>
            <person name="Tay Y."/>
            <person name="Dear P."/>
            <person name="Doerig C."/>
            <person name="Gruber A."/>
            <person name="Parkinson J."/>
            <person name="Shirley M."/>
            <person name="Wan K.L."/>
            <person name="Berriman M."/>
            <person name="Tomley F."/>
            <person name="Pain A."/>
        </authorList>
    </citation>
    <scope>NUCLEOTIDE SEQUENCE [LARGE SCALE GENOMIC DNA]</scope>
    <source>
        <strain evidence="4">Houghton</strain>
    </source>
</reference>
<keyword evidence="2" id="KW-1133">Transmembrane helix</keyword>
<organism evidence="4 5">
    <name type="scientific">Eimeria praecox</name>
    <dbReference type="NCBI Taxonomy" id="51316"/>
    <lineage>
        <taxon>Eukaryota</taxon>
        <taxon>Sar</taxon>
        <taxon>Alveolata</taxon>
        <taxon>Apicomplexa</taxon>
        <taxon>Conoidasida</taxon>
        <taxon>Coccidia</taxon>
        <taxon>Eucoccidiorida</taxon>
        <taxon>Eimeriorina</taxon>
        <taxon>Eimeriidae</taxon>
        <taxon>Eimeria</taxon>
    </lineage>
</organism>
<dbReference type="EMBL" id="HG696328">
    <property type="protein sequence ID" value="CDI86938.1"/>
    <property type="molecule type" value="Genomic_DNA"/>
</dbReference>
<dbReference type="Proteomes" id="UP000018201">
    <property type="component" value="Unassembled WGS sequence"/>
</dbReference>
<dbReference type="OrthoDB" id="347242at2759"/>
<evidence type="ECO:0000313" key="5">
    <source>
        <dbReference type="Proteomes" id="UP000018201"/>
    </source>
</evidence>
<gene>
    <name evidence="4" type="ORF">EPH_0022730</name>
</gene>
<accession>U6H618</accession>
<keyword evidence="3" id="KW-0732">Signal</keyword>
<name>U6H618_9EIME</name>
<feature type="chain" id="PRO_5004670575" evidence="3">
    <location>
        <begin position="24"/>
        <end position="113"/>
    </location>
</feature>
<proteinExistence type="predicted"/>
<dbReference type="VEuPathDB" id="ToxoDB:EPH_0022730"/>
<evidence type="ECO:0000313" key="4">
    <source>
        <dbReference type="EMBL" id="CDI86938.1"/>
    </source>
</evidence>
<feature type="signal peptide" evidence="3">
    <location>
        <begin position="1"/>
        <end position="23"/>
    </location>
</feature>
<feature type="transmembrane region" description="Helical" evidence="2">
    <location>
        <begin position="75"/>
        <end position="95"/>
    </location>
</feature>
<feature type="region of interest" description="Disordered" evidence="1">
    <location>
        <begin position="23"/>
        <end position="45"/>
    </location>
</feature>
<keyword evidence="2" id="KW-0472">Membrane</keyword>
<evidence type="ECO:0000256" key="1">
    <source>
        <dbReference type="SAM" id="MobiDB-lite"/>
    </source>
</evidence>
<protein>
    <submittedName>
        <fullName evidence="4">Uncharacterized protein</fullName>
    </submittedName>
</protein>
<keyword evidence="5" id="KW-1185">Reference proteome</keyword>
<dbReference type="AlphaFoldDB" id="U6H618"/>
<keyword evidence="2" id="KW-0812">Transmembrane</keyword>
<evidence type="ECO:0000256" key="3">
    <source>
        <dbReference type="SAM" id="SignalP"/>
    </source>
</evidence>
<sequence length="113" mass="12221">MRRLQRLMPLLLLLLLLILGSSSNNSSSNSISSSSSSSNSSSSSSSMNLITAANAERLQAGINIDDQDKAQKGFIVIWMSIALVFVLVLGVWITLKIADVTDPLLHTKFLTSR</sequence>